<name>A0A382YR29_9ZZZZ</name>
<accession>A0A382YR29</accession>
<proteinExistence type="predicted"/>
<gene>
    <name evidence="1" type="ORF">METZ01_LOCUS438518</name>
</gene>
<protein>
    <submittedName>
        <fullName evidence="1">Uncharacterized protein</fullName>
    </submittedName>
</protein>
<dbReference type="EMBL" id="UINC01177825">
    <property type="protein sequence ID" value="SVD85664.1"/>
    <property type="molecule type" value="Genomic_DNA"/>
</dbReference>
<feature type="non-terminal residue" evidence="1">
    <location>
        <position position="67"/>
    </location>
</feature>
<organism evidence="1">
    <name type="scientific">marine metagenome</name>
    <dbReference type="NCBI Taxonomy" id="408172"/>
    <lineage>
        <taxon>unclassified sequences</taxon>
        <taxon>metagenomes</taxon>
        <taxon>ecological metagenomes</taxon>
    </lineage>
</organism>
<evidence type="ECO:0000313" key="1">
    <source>
        <dbReference type="EMBL" id="SVD85664.1"/>
    </source>
</evidence>
<feature type="non-terminal residue" evidence="1">
    <location>
        <position position="1"/>
    </location>
</feature>
<reference evidence="1" key="1">
    <citation type="submission" date="2018-05" db="EMBL/GenBank/DDBJ databases">
        <authorList>
            <person name="Lanie J.A."/>
            <person name="Ng W.-L."/>
            <person name="Kazmierczak K.M."/>
            <person name="Andrzejewski T.M."/>
            <person name="Davidsen T.M."/>
            <person name="Wayne K.J."/>
            <person name="Tettelin H."/>
            <person name="Glass J.I."/>
            <person name="Rusch D."/>
            <person name="Podicherti R."/>
            <person name="Tsui H.-C.T."/>
            <person name="Winkler M.E."/>
        </authorList>
    </citation>
    <scope>NUCLEOTIDE SEQUENCE</scope>
</reference>
<sequence>VKYIFIIFFSFCGLFFDNGLKAAERINIEFEEMEIPLTIEQLSKLEKYKDDSTELIDWLKKIGLIRV</sequence>
<dbReference type="AlphaFoldDB" id="A0A382YR29"/>